<feature type="region of interest" description="Disordered" evidence="1">
    <location>
        <begin position="64"/>
        <end position="163"/>
    </location>
</feature>
<dbReference type="InterPro" id="IPR010920">
    <property type="entry name" value="LSM_dom_sf"/>
</dbReference>
<organism evidence="2 3">
    <name type="scientific">Syncephalastrum racemosum</name>
    <name type="common">Filamentous fungus</name>
    <dbReference type="NCBI Taxonomy" id="13706"/>
    <lineage>
        <taxon>Eukaryota</taxon>
        <taxon>Fungi</taxon>
        <taxon>Fungi incertae sedis</taxon>
        <taxon>Mucoromycota</taxon>
        <taxon>Mucoromycotina</taxon>
        <taxon>Mucoromycetes</taxon>
        <taxon>Mucorales</taxon>
        <taxon>Syncephalastraceae</taxon>
        <taxon>Syncephalastrum</taxon>
    </lineage>
</organism>
<dbReference type="SUPFAM" id="SSF50182">
    <property type="entry name" value="Sm-like ribonucleoproteins"/>
    <property type="match status" value="1"/>
</dbReference>
<dbReference type="GO" id="GO:0000932">
    <property type="term" value="C:P-body"/>
    <property type="evidence" value="ECO:0007669"/>
    <property type="project" value="TreeGrafter"/>
</dbReference>
<protein>
    <recommendedName>
        <fullName evidence="4">LSM domain-containing protein</fullName>
    </recommendedName>
</protein>
<evidence type="ECO:0000313" key="3">
    <source>
        <dbReference type="Proteomes" id="UP000242180"/>
    </source>
</evidence>
<accession>A0A1X2H6B8</accession>
<dbReference type="AlphaFoldDB" id="A0A1X2H6B8"/>
<proteinExistence type="predicted"/>
<comment type="caution">
    <text evidence="2">The sequence shown here is derived from an EMBL/GenBank/DDBJ whole genome shotgun (WGS) entry which is preliminary data.</text>
</comment>
<name>A0A1X2H6B8_SYNRA</name>
<dbReference type="PANTHER" id="PTHR13612:SF0">
    <property type="entry name" value="ENHANCER OF MRNA-DECAPPING PROTEIN 3"/>
    <property type="match status" value="1"/>
</dbReference>
<evidence type="ECO:0000313" key="2">
    <source>
        <dbReference type="EMBL" id="ORY93937.1"/>
    </source>
</evidence>
<dbReference type="InParanoid" id="A0A1X2H6B8"/>
<keyword evidence="3" id="KW-1185">Reference proteome</keyword>
<dbReference type="GO" id="GO:0031087">
    <property type="term" value="P:deadenylation-independent decapping of nuclear-transcribed mRNA"/>
    <property type="evidence" value="ECO:0007669"/>
    <property type="project" value="TreeGrafter"/>
</dbReference>
<dbReference type="EMBL" id="MCGN01000008">
    <property type="protein sequence ID" value="ORY93937.1"/>
    <property type="molecule type" value="Genomic_DNA"/>
</dbReference>
<dbReference type="GO" id="GO:0003729">
    <property type="term" value="F:mRNA binding"/>
    <property type="evidence" value="ECO:0007669"/>
    <property type="project" value="TreeGrafter"/>
</dbReference>
<evidence type="ECO:0000256" key="1">
    <source>
        <dbReference type="SAM" id="MobiDB-lite"/>
    </source>
</evidence>
<evidence type="ECO:0008006" key="4">
    <source>
        <dbReference type="Google" id="ProtNLM"/>
    </source>
</evidence>
<dbReference type="GO" id="GO:0033962">
    <property type="term" value="P:P-body assembly"/>
    <property type="evidence" value="ECO:0007669"/>
    <property type="project" value="TreeGrafter"/>
</dbReference>
<feature type="compositionally biased region" description="Low complexity" evidence="1">
    <location>
        <begin position="88"/>
        <end position="108"/>
    </location>
</feature>
<sequence length="163" mass="18023">MSEYTGTRLKVELTDGTLLQGVVCSIDQHTSVLHLKEVVIRLPDGNLRGAPELKVQGTQIKDLSVVEAAAPKQNEPSPAKPMPEQRKQQQLQQQQQPQQSQPSRQPTQAERKPEPSGFVDPAIVSMSAQSSPAPQSAAPVTTKQQQQQQQQQPKPNIRFNHVR</sequence>
<reference evidence="2 3" key="1">
    <citation type="submission" date="2016-07" db="EMBL/GenBank/DDBJ databases">
        <title>Pervasive Adenine N6-methylation of Active Genes in Fungi.</title>
        <authorList>
            <consortium name="DOE Joint Genome Institute"/>
            <person name="Mondo S.J."/>
            <person name="Dannebaum R.O."/>
            <person name="Kuo R.C."/>
            <person name="Labutti K."/>
            <person name="Haridas S."/>
            <person name="Kuo A."/>
            <person name="Salamov A."/>
            <person name="Ahrendt S.R."/>
            <person name="Lipzen A."/>
            <person name="Sullivan W."/>
            <person name="Andreopoulos W.B."/>
            <person name="Clum A."/>
            <person name="Lindquist E."/>
            <person name="Daum C."/>
            <person name="Ramamoorthy G.K."/>
            <person name="Gryganskyi A."/>
            <person name="Culley D."/>
            <person name="Magnuson J.K."/>
            <person name="James T.Y."/>
            <person name="O'Malley M.A."/>
            <person name="Stajich J.E."/>
            <person name="Spatafora J.W."/>
            <person name="Visel A."/>
            <person name="Grigoriev I.V."/>
        </authorList>
    </citation>
    <scope>NUCLEOTIDE SEQUENCE [LARGE SCALE GENOMIC DNA]</scope>
    <source>
        <strain evidence="2 3">NRRL 2496</strain>
    </source>
</reference>
<feature type="compositionally biased region" description="Low complexity" evidence="1">
    <location>
        <begin position="127"/>
        <end position="152"/>
    </location>
</feature>
<dbReference type="Gene3D" id="2.30.30.100">
    <property type="match status" value="1"/>
</dbReference>
<dbReference type="PANTHER" id="PTHR13612">
    <property type="entry name" value="ENHANCER OF MRNA-DECAPPING PROTEIN 3"/>
    <property type="match status" value="1"/>
</dbReference>
<dbReference type="Proteomes" id="UP000242180">
    <property type="component" value="Unassembled WGS sequence"/>
</dbReference>
<gene>
    <name evidence="2" type="ORF">BCR43DRAFT_350160</name>
</gene>